<accession>A0A1L3MKW1</accession>
<keyword evidence="3" id="KW-0808">Transferase</keyword>
<keyword evidence="9" id="KW-1185">Reference proteome</keyword>
<dbReference type="InterPro" id="IPR012728">
    <property type="entry name" value="Pls/PosA_C"/>
</dbReference>
<dbReference type="Gene3D" id="3.40.50.12780">
    <property type="entry name" value="N-terminal domain of ligase-like"/>
    <property type="match status" value="1"/>
</dbReference>
<dbReference type="InterPro" id="IPR010071">
    <property type="entry name" value="AA_adenyl_dom"/>
</dbReference>
<dbReference type="PROSITE" id="PS00101">
    <property type="entry name" value="HEXAPEP_TRANSFERASES"/>
    <property type="match status" value="1"/>
</dbReference>
<feature type="region of interest" description="Disordered" evidence="5">
    <location>
        <begin position="477"/>
        <end position="497"/>
    </location>
</feature>
<sequence length="1285" mass="135800">MLPSLLASDRAPAPRTLVDIFMGVVAEHPDAPAVDSGQEMLTYAELAEAATALAESLAELGIGPGDKVGVRIRSGSTDLYVAIIGTILAGAAYVPVDADDPDERARVVFEESAAAAIIGNDLVITTTAVGQGRSPIEPAPPGTDDDAWVIFTSGSTGKPKGVAVTHRNAAAFVDAESRMFLVDDPIGPGDRVMAGLSVAFDASCEEMWLAWAYGGCLVPAPRSLVRSGVDVGPWLVANEITIVSTVPTLVALWPPSSLERVRLLIMGGEACPPELASRLQREGREVWNTYGPTEATVVACGAMLDGSDPVRIGLPLDGWDLAVVDGAGHPVAEGESGELIIGGVGMARYLDPAKDAEKYAPMPTLGWERAYRSGDVVRNDPAGLVFAGRADDQIKLGGRRIELGEIDEQLLRLPGVVSAAAAVRSTAAGNKLLVGYLTTDASFDAPHARDLLRERMPAALVPRLAVVDELPTRTSGKVDRDALPWPLPTSTDTPAKGELGETAQWVAGIWAEVIGADVSDPADDFFDLGGGSLTAAQVVSRLRERTPETTVGDLYAHPTLGDLAAWLDEAAAASTMVRTNRKVRPIRTKTQVAQLVGMIPLRALAGMRWLAWLVLGSTIGHLALPWLPSFPLWLVVPMAALFLTGPGRMVLAAGLARLVLRGVTPGSHPRGGKVHLRLWLAARTQDELAAAALSGAVWFRWYARLLGARIGEGVDLHALPPVTGWLDVGAGAAIEPEVDLVGYWIDGDRVHVGPITVGEHARIGARSTLSPGAVVGRAAEVAPGSHVTGTVTAGEFWSGSPAERQAPARGPWSREDAPAPRRWLVGMGVIAVLIASLPGLAALAGGAVLWPAVSGTDSLGEAVRAALPWLPLAALVGYLVLALLVLALTRLLATAIEPGHFPVRSAQGLAIIYTVRLLDEAREWLFPIYSSAFTPIWLRLLGARVGEGVEASTVLLIPKLVRVGGHAFLADDTLIGSYELGGGWVRVERVKVGKRAFVGNSGMLAPGRRVPKRSLVAVLSAAPQRAKAKAGASYIGSPPRKLRRTADEQDASRTYDPPTRLKVLRSLVELGRVVPLLIGVALHVGVGLSLLALLDRSVWAAVLLAGPVLIVAGHLAAGVTLVAKWLLVGRHRAGDHELWTSFVWRNELADTFTEMLAAPWFARITTGTPALNAWLRLMGSKVGEGVWCDTYWLPESDLVELGDGATVNHGCVVQTHLFHDRVLQMDKVVLEAGATLGPNSVILPSSSVGRDATVGPVSLVMRGEGVPSRTRWIGNPIGPWEEEEQ</sequence>
<dbReference type="Gene3D" id="2.160.10.10">
    <property type="entry name" value="Hexapeptide repeat proteins"/>
    <property type="match status" value="3"/>
</dbReference>
<name>A0A1L3MKW1_9MICO</name>
<dbReference type="EMBL" id="CP013290">
    <property type="protein sequence ID" value="APH02982.1"/>
    <property type="molecule type" value="Genomic_DNA"/>
</dbReference>
<dbReference type="GO" id="GO:0016740">
    <property type="term" value="F:transferase activity"/>
    <property type="evidence" value="ECO:0007669"/>
    <property type="project" value="UniProtKB-KW"/>
</dbReference>
<dbReference type="CDD" id="cd05930">
    <property type="entry name" value="A_NRPS"/>
    <property type="match status" value="1"/>
</dbReference>
<dbReference type="InterPro" id="IPR018357">
    <property type="entry name" value="Hexapep_transf_CS"/>
</dbReference>
<feature type="region of interest" description="Disordered" evidence="5">
    <location>
        <begin position="1030"/>
        <end position="1054"/>
    </location>
</feature>
<dbReference type="Pfam" id="PF00501">
    <property type="entry name" value="AMP-binding"/>
    <property type="match status" value="1"/>
</dbReference>
<evidence type="ECO:0000259" key="7">
    <source>
        <dbReference type="PROSITE" id="PS50075"/>
    </source>
</evidence>
<evidence type="ECO:0000256" key="1">
    <source>
        <dbReference type="ARBA" id="ARBA00022450"/>
    </source>
</evidence>
<dbReference type="SUPFAM" id="SSF51161">
    <property type="entry name" value="Trimeric LpxA-like enzymes"/>
    <property type="match status" value="3"/>
</dbReference>
<feature type="transmembrane region" description="Helical" evidence="6">
    <location>
        <begin position="1098"/>
        <end position="1123"/>
    </location>
</feature>
<evidence type="ECO:0000256" key="5">
    <source>
        <dbReference type="SAM" id="MobiDB-lite"/>
    </source>
</evidence>
<dbReference type="InterPro" id="IPR042099">
    <property type="entry name" value="ANL_N_sf"/>
</dbReference>
<proteinExistence type="predicted"/>
<dbReference type="GO" id="GO:0005737">
    <property type="term" value="C:cytoplasm"/>
    <property type="evidence" value="ECO:0007669"/>
    <property type="project" value="TreeGrafter"/>
</dbReference>
<dbReference type="PROSITE" id="PS00455">
    <property type="entry name" value="AMP_BINDING"/>
    <property type="match status" value="1"/>
</dbReference>
<feature type="transmembrane region" description="Helical" evidence="6">
    <location>
        <begin position="633"/>
        <end position="660"/>
    </location>
</feature>
<keyword evidence="6" id="KW-0472">Membrane</keyword>
<dbReference type="KEGG" id="jte:ASJ30_03770"/>
<evidence type="ECO:0000256" key="2">
    <source>
        <dbReference type="ARBA" id="ARBA00022553"/>
    </source>
</evidence>
<dbReference type="GO" id="GO:0031177">
    <property type="term" value="F:phosphopantetheine binding"/>
    <property type="evidence" value="ECO:0007669"/>
    <property type="project" value="InterPro"/>
</dbReference>
<dbReference type="InterPro" id="IPR020845">
    <property type="entry name" value="AMP-binding_CS"/>
</dbReference>
<dbReference type="GO" id="GO:0044550">
    <property type="term" value="P:secondary metabolite biosynthetic process"/>
    <property type="evidence" value="ECO:0007669"/>
    <property type="project" value="TreeGrafter"/>
</dbReference>
<dbReference type="InterPro" id="IPR011004">
    <property type="entry name" value="Trimer_LpxA-like_sf"/>
</dbReference>
<dbReference type="InterPro" id="IPR009081">
    <property type="entry name" value="PP-bd_ACP"/>
</dbReference>
<dbReference type="Gene3D" id="1.10.1200.10">
    <property type="entry name" value="ACP-like"/>
    <property type="match status" value="1"/>
</dbReference>
<feature type="transmembrane region" description="Helical" evidence="6">
    <location>
        <begin position="1070"/>
        <end position="1092"/>
    </location>
</feature>
<protein>
    <submittedName>
        <fullName evidence="8">Amino acid adenylation protein</fullName>
    </submittedName>
</protein>
<keyword evidence="2" id="KW-0597">Phosphoprotein</keyword>
<keyword evidence="6" id="KW-0812">Transmembrane</keyword>
<feature type="domain" description="Carrier" evidence="7">
    <location>
        <begin position="497"/>
        <end position="571"/>
    </location>
</feature>
<dbReference type="InterPro" id="IPR000873">
    <property type="entry name" value="AMP-dep_synth/lig_dom"/>
</dbReference>
<feature type="transmembrane region" description="Helical" evidence="6">
    <location>
        <begin position="869"/>
        <end position="888"/>
    </location>
</feature>
<evidence type="ECO:0000256" key="6">
    <source>
        <dbReference type="SAM" id="Phobius"/>
    </source>
</evidence>
<dbReference type="GO" id="GO:0043041">
    <property type="term" value="P:amino acid activation for nonribosomal peptide biosynthetic process"/>
    <property type="evidence" value="ECO:0007669"/>
    <property type="project" value="TreeGrafter"/>
</dbReference>
<dbReference type="PANTHER" id="PTHR45527">
    <property type="entry name" value="NONRIBOSOMAL PEPTIDE SYNTHETASE"/>
    <property type="match status" value="1"/>
</dbReference>
<organism evidence="8 9">
    <name type="scientific">Janibacter indicus</name>
    <dbReference type="NCBI Taxonomy" id="857417"/>
    <lineage>
        <taxon>Bacteria</taxon>
        <taxon>Bacillati</taxon>
        <taxon>Actinomycetota</taxon>
        <taxon>Actinomycetes</taxon>
        <taxon>Micrococcales</taxon>
        <taxon>Intrasporangiaceae</taxon>
        <taxon>Janibacter</taxon>
    </lineage>
</organism>
<feature type="compositionally biased region" description="Basic and acidic residues" evidence="5">
    <location>
        <begin position="1044"/>
        <end position="1053"/>
    </location>
</feature>
<keyword evidence="6" id="KW-1133">Transmembrane helix</keyword>
<dbReference type="NCBIfam" id="TIGR01733">
    <property type="entry name" value="AA-adenyl-dom"/>
    <property type="match status" value="1"/>
</dbReference>
<dbReference type="Proteomes" id="UP000182938">
    <property type="component" value="Chromosome"/>
</dbReference>
<evidence type="ECO:0000313" key="8">
    <source>
        <dbReference type="EMBL" id="APH02982.1"/>
    </source>
</evidence>
<keyword evidence="1" id="KW-0596">Phosphopantetheine</keyword>
<dbReference type="InterPro" id="IPR045851">
    <property type="entry name" value="AMP-bd_C_sf"/>
</dbReference>
<dbReference type="InterPro" id="IPR020806">
    <property type="entry name" value="PKS_PP-bd"/>
</dbReference>
<dbReference type="SUPFAM" id="SSF47336">
    <property type="entry name" value="ACP-like"/>
    <property type="match status" value="1"/>
</dbReference>
<dbReference type="Gene3D" id="3.30.300.30">
    <property type="match status" value="1"/>
</dbReference>
<dbReference type="InterPro" id="IPR036736">
    <property type="entry name" value="ACP-like_sf"/>
</dbReference>
<dbReference type="PROSITE" id="PS50075">
    <property type="entry name" value="CARRIER"/>
    <property type="match status" value="1"/>
</dbReference>
<dbReference type="SUPFAM" id="SSF56801">
    <property type="entry name" value="Acetyl-CoA synthetase-like"/>
    <property type="match status" value="1"/>
</dbReference>
<dbReference type="NCBIfam" id="TIGR02353">
    <property type="entry name" value="NRPS_term_dom"/>
    <property type="match status" value="1"/>
</dbReference>
<keyword evidence="4" id="KW-0677">Repeat</keyword>
<dbReference type="PANTHER" id="PTHR45527:SF1">
    <property type="entry name" value="FATTY ACID SYNTHASE"/>
    <property type="match status" value="1"/>
</dbReference>
<dbReference type="Pfam" id="PF00550">
    <property type="entry name" value="PP-binding"/>
    <property type="match status" value="1"/>
</dbReference>
<reference evidence="8 9" key="1">
    <citation type="submission" date="2015-11" db="EMBL/GenBank/DDBJ databases">
        <authorList>
            <person name="Zhang Y."/>
            <person name="Guo Z."/>
        </authorList>
    </citation>
    <scope>NUCLEOTIDE SEQUENCE [LARGE SCALE GENOMIC DNA]</scope>
    <source>
        <strain evidence="8 9">YFY001</strain>
    </source>
</reference>
<evidence type="ECO:0000256" key="4">
    <source>
        <dbReference type="ARBA" id="ARBA00022737"/>
    </source>
</evidence>
<evidence type="ECO:0000313" key="9">
    <source>
        <dbReference type="Proteomes" id="UP000182938"/>
    </source>
</evidence>
<gene>
    <name evidence="8" type="ORF">ASJ30_03770</name>
</gene>
<dbReference type="SMART" id="SM00823">
    <property type="entry name" value="PKS_PP"/>
    <property type="match status" value="1"/>
</dbReference>
<evidence type="ECO:0000256" key="3">
    <source>
        <dbReference type="ARBA" id="ARBA00022679"/>
    </source>
</evidence>
<feature type="transmembrane region" description="Helical" evidence="6">
    <location>
        <begin position="823"/>
        <end position="849"/>
    </location>
</feature>